<dbReference type="CDD" id="cd04489">
    <property type="entry name" value="ExoVII_LU_OBF"/>
    <property type="match status" value="1"/>
</dbReference>
<dbReference type="RefSeq" id="WP_120166598.1">
    <property type="nucleotide sequence ID" value="NZ_MCIB01000001.1"/>
</dbReference>
<dbReference type="AlphaFoldDB" id="A0A419TAQ6"/>
<keyword evidence="3 5" id="KW-0378">Hydrolase</keyword>
<dbReference type="NCBIfam" id="TIGR00237">
    <property type="entry name" value="xseA"/>
    <property type="match status" value="1"/>
</dbReference>
<comment type="similarity">
    <text evidence="5 6">Belongs to the XseA family.</text>
</comment>
<evidence type="ECO:0000256" key="1">
    <source>
        <dbReference type="ARBA" id="ARBA00022490"/>
    </source>
</evidence>
<dbReference type="Proteomes" id="UP000284177">
    <property type="component" value="Unassembled WGS sequence"/>
</dbReference>
<dbReference type="Pfam" id="PF02601">
    <property type="entry name" value="Exonuc_VII_L"/>
    <property type="match status" value="1"/>
</dbReference>
<comment type="subcellular location">
    <subcellularLocation>
        <location evidence="5 6">Cytoplasm</location>
    </subcellularLocation>
</comment>
<keyword evidence="2 5" id="KW-0540">Nuclease</keyword>
<dbReference type="Pfam" id="PF13742">
    <property type="entry name" value="tRNA_anti_2"/>
    <property type="match status" value="1"/>
</dbReference>
<dbReference type="HAMAP" id="MF_00378">
    <property type="entry name" value="Exonuc_7_L"/>
    <property type="match status" value="1"/>
</dbReference>
<evidence type="ECO:0000259" key="8">
    <source>
        <dbReference type="Pfam" id="PF13742"/>
    </source>
</evidence>
<comment type="catalytic activity">
    <reaction evidence="5 6">
        <text>Exonucleolytic cleavage in either 5'- to 3'- or 3'- to 5'-direction to yield nucleoside 5'-phosphates.</text>
        <dbReference type="EC" id="3.1.11.6"/>
    </reaction>
</comment>
<keyword evidence="1 5" id="KW-0963">Cytoplasm</keyword>
<evidence type="ECO:0000256" key="3">
    <source>
        <dbReference type="ARBA" id="ARBA00022801"/>
    </source>
</evidence>
<dbReference type="GO" id="GO:0006308">
    <property type="term" value="P:DNA catabolic process"/>
    <property type="evidence" value="ECO:0007669"/>
    <property type="project" value="UniProtKB-UniRule"/>
</dbReference>
<evidence type="ECO:0000256" key="5">
    <source>
        <dbReference type="HAMAP-Rule" id="MF_00378"/>
    </source>
</evidence>
<evidence type="ECO:0000259" key="7">
    <source>
        <dbReference type="Pfam" id="PF02601"/>
    </source>
</evidence>
<evidence type="ECO:0000256" key="4">
    <source>
        <dbReference type="ARBA" id="ARBA00022839"/>
    </source>
</evidence>
<comment type="subunit">
    <text evidence="5">Heterooligomer composed of large and small subunits.</text>
</comment>
<dbReference type="InterPro" id="IPR003753">
    <property type="entry name" value="Exonuc_VII_L"/>
</dbReference>
<keyword evidence="10" id="KW-1185">Reference proteome</keyword>
<comment type="function">
    <text evidence="5">Bidirectionally degrades single-stranded DNA into large acid-insoluble oligonucleotides, which are then degraded further into small acid-soluble oligonucleotides.</text>
</comment>
<evidence type="ECO:0000256" key="2">
    <source>
        <dbReference type="ARBA" id="ARBA00022722"/>
    </source>
</evidence>
<evidence type="ECO:0000256" key="6">
    <source>
        <dbReference type="RuleBase" id="RU004355"/>
    </source>
</evidence>
<dbReference type="InterPro" id="IPR025824">
    <property type="entry name" value="OB-fold_nuc-bd_dom"/>
</dbReference>
<accession>A0A419TAQ6</accession>
<proteinExistence type="inferred from homology"/>
<dbReference type="OrthoDB" id="9802795at2"/>
<feature type="domain" description="OB-fold nucleic acid binding" evidence="8">
    <location>
        <begin position="6"/>
        <end position="100"/>
    </location>
</feature>
<reference evidence="9 10" key="1">
    <citation type="submission" date="2016-08" db="EMBL/GenBank/DDBJ databases">
        <title>Novel Firmicutes and Novel Genomes.</title>
        <authorList>
            <person name="Poppleton D.I."/>
            <person name="Gribaldo S."/>
        </authorList>
    </citation>
    <scope>NUCLEOTIDE SEQUENCE [LARGE SCALE GENOMIC DNA]</scope>
    <source>
        <strain evidence="9 10">CTT3</strain>
    </source>
</reference>
<keyword evidence="4 5" id="KW-0269">Exonuclease</keyword>
<comment type="caution">
    <text evidence="9">The sequence shown here is derived from an EMBL/GenBank/DDBJ whole genome shotgun (WGS) entry which is preliminary data.</text>
</comment>
<evidence type="ECO:0000313" key="10">
    <source>
        <dbReference type="Proteomes" id="UP000284177"/>
    </source>
</evidence>
<name>A0A419TAQ6_9FIRM</name>
<dbReference type="GO" id="GO:0003676">
    <property type="term" value="F:nucleic acid binding"/>
    <property type="evidence" value="ECO:0007669"/>
    <property type="project" value="InterPro"/>
</dbReference>
<dbReference type="PANTHER" id="PTHR30008">
    <property type="entry name" value="EXODEOXYRIBONUCLEASE 7 LARGE SUBUNIT"/>
    <property type="match status" value="1"/>
</dbReference>
<organism evidence="9 10">
    <name type="scientific">Thermohalobacter berrensis</name>
    <dbReference type="NCBI Taxonomy" id="99594"/>
    <lineage>
        <taxon>Bacteria</taxon>
        <taxon>Bacillati</taxon>
        <taxon>Bacillota</taxon>
        <taxon>Tissierellia</taxon>
        <taxon>Tissierellales</taxon>
        <taxon>Thermohalobacteraceae</taxon>
        <taxon>Thermohalobacter</taxon>
    </lineage>
</organism>
<evidence type="ECO:0000313" key="9">
    <source>
        <dbReference type="EMBL" id="RKD34566.1"/>
    </source>
</evidence>
<dbReference type="GO" id="GO:0009318">
    <property type="term" value="C:exodeoxyribonuclease VII complex"/>
    <property type="evidence" value="ECO:0007669"/>
    <property type="project" value="UniProtKB-UniRule"/>
</dbReference>
<protein>
    <recommendedName>
        <fullName evidence="5">Exodeoxyribonuclease 7 large subunit</fullName>
        <ecNumber evidence="5">3.1.11.6</ecNumber>
    </recommendedName>
    <alternativeName>
        <fullName evidence="5">Exodeoxyribonuclease VII large subunit</fullName>
        <shortName evidence="5">Exonuclease VII large subunit</shortName>
    </alternativeName>
</protein>
<dbReference type="GO" id="GO:0008855">
    <property type="term" value="F:exodeoxyribonuclease VII activity"/>
    <property type="evidence" value="ECO:0007669"/>
    <property type="project" value="UniProtKB-UniRule"/>
</dbReference>
<dbReference type="PANTHER" id="PTHR30008:SF0">
    <property type="entry name" value="EXODEOXYRIBONUCLEASE 7 LARGE SUBUNIT"/>
    <property type="match status" value="1"/>
</dbReference>
<sequence length="409" mass="46308">MNIKPLKVSEINRYIKKLLNNDPVLYNISVEGEISNFKHHYSGHMYFSLKDKNSRIKCVMFSNDCSGLKFTPEDGMSVIVKGYISVYERNGQYQLYVKEMVTKGVGELYIEFERLKEKLKKEGLFDESRKKPIPYIPKKIGVVTSSKGAAIKDIITVIKRRLPTAEIVVYPALVQGERAHIEICKGLKYFNSRNDIDLIITGRGGGSIEELWAFNEEDVARTIYELEIPVISAVGHETDFTIADFVADLRAPTPSAAGELAVPNANDLKKRLDELSSRLIFCYDRYINEKSALVEKLNENLIYFSPVKLVNENRQRLDYLAKDLINAYKKFKDNSRKKVDKLGSNLNVLSPLSVLSRGYSLAVKNNGKIVKSVKDLNNGDKFDLILSDGRIKAKKICLKADLKGDGIYE</sequence>
<gene>
    <name evidence="5" type="primary">xseA</name>
    <name evidence="9" type="ORF">BET03_01700</name>
</gene>
<dbReference type="EMBL" id="MCIB01000001">
    <property type="protein sequence ID" value="RKD34566.1"/>
    <property type="molecule type" value="Genomic_DNA"/>
</dbReference>
<dbReference type="EC" id="3.1.11.6" evidence="5"/>
<feature type="domain" description="Exonuclease VII large subunit C-terminal" evidence="7">
    <location>
        <begin position="124"/>
        <end position="336"/>
    </location>
</feature>
<dbReference type="InterPro" id="IPR020579">
    <property type="entry name" value="Exonuc_VII_lsu_C"/>
</dbReference>
<dbReference type="GO" id="GO:0005737">
    <property type="term" value="C:cytoplasm"/>
    <property type="evidence" value="ECO:0007669"/>
    <property type="project" value="UniProtKB-SubCell"/>
</dbReference>